<reference evidence="3" key="1">
    <citation type="submission" date="2021-06" db="EMBL/GenBank/DDBJ databases">
        <title>Thalassococcus sp. CAU 1522 isolated from sea sand, Republic of Korea.</title>
        <authorList>
            <person name="Kim W."/>
        </authorList>
    </citation>
    <scope>NUCLEOTIDE SEQUENCE</scope>
    <source>
        <strain evidence="3">CAU 1522</strain>
    </source>
</reference>
<feature type="chain" id="PRO_5046779044" evidence="1">
    <location>
        <begin position="34"/>
        <end position="235"/>
    </location>
</feature>
<proteinExistence type="predicted"/>
<evidence type="ECO:0000313" key="3">
    <source>
        <dbReference type="EMBL" id="MBV2359344.1"/>
    </source>
</evidence>
<comment type="caution">
    <text evidence="3">The sequence shown here is derived from an EMBL/GenBank/DDBJ whole genome shotgun (WGS) entry which is preliminary data.</text>
</comment>
<organism evidence="3 4">
    <name type="scientific">Thalassococcus arenae</name>
    <dbReference type="NCBI Taxonomy" id="2851652"/>
    <lineage>
        <taxon>Bacteria</taxon>
        <taxon>Pseudomonadati</taxon>
        <taxon>Pseudomonadota</taxon>
        <taxon>Alphaproteobacteria</taxon>
        <taxon>Rhodobacterales</taxon>
        <taxon>Roseobacteraceae</taxon>
        <taxon>Thalassococcus</taxon>
    </lineage>
</organism>
<sequence>MRRVIQQSYIAATMRWFRSTVLMSLASAGIAAAETAQDAATCDRAAAVAAQESTVPLAVLLAVTRTETGRARGGDLEPWPWAVNTMGRGTWFADRRSALDHASQMIEIGVRNLDIGCFQINYRWHGRAFPELRDMFDPVKNAVYAASFLADLYARTGDWRTAVGAYHSATPALADRYLQRYDTVLASIAADDPPTPDRAGDAPRQALISTEGTAARGSLVRLSDRRTSASIMWGG</sequence>
<feature type="domain" description="Transglycosylase SLT" evidence="2">
    <location>
        <begin position="112"/>
        <end position="173"/>
    </location>
</feature>
<protein>
    <submittedName>
        <fullName evidence="3">Transglycosylase SLT domain-containing protein</fullName>
    </submittedName>
</protein>
<feature type="signal peptide" evidence="1">
    <location>
        <begin position="1"/>
        <end position="33"/>
    </location>
</feature>
<dbReference type="Pfam" id="PF01464">
    <property type="entry name" value="SLT"/>
    <property type="match status" value="1"/>
</dbReference>
<evidence type="ECO:0000259" key="2">
    <source>
        <dbReference type="Pfam" id="PF01464"/>
    </source>
</evidence>
<dbReference type="RefSeq" id="WP_217777162.1">
    <property type="nucleotide sequence ID" value="NZ_JAHRWL010000001.1"/>
</dbReference>
<evidence type="ECO:0000256" key="1">
    <source>
        <dbReference type="SAM" id="SignalP"/>
    </source>
</evidence>
<keyword evidence="1" id="KW-0732">Signal</keyword>
<dbReference type="EMBL" id="JAHRWL010000001">
    <property type="protein sequence ID" value="MBV2359344.1"/>
    <property type="molecule type" value="Genomic_DNA"/>
</dbReference>
<gene>
    <name evidence="3" type="ORF">KUH32_06140</name>
</gene>
<name>A0ABS6N5Q1_9RHOB</name>
<keyword evidence="4" id="KW-1185">Reference proteome</keyword>
<dbReference type="InterPro" id="IPR008258">
    <property type="entry name" value="Transglycosylase_SLT_dom_1"/>
</dbReference>
<dbReference type="Proteomes" id="UP001166293">
    <property type="component" value="Unassembled WGS sequence"/>
</dbReference>
<evidence type="ECO:0000313" key="4">
    <source>
        <dbReference type="Proteomes" id="UP001166293"/>
    </source>
</evidence>
<accession>A0ABS6N5Q1</accession>